<organism evidence="1 2">
    <name type="scientific">Panagrolaimus davidi</name>
    <dbReference type="NCBI Taxonomy" id="227884"/>
    <lineage>
        <taxon>Eukaryota</taxon>
        <taxon>Metazoa</taxon>
        <taxon>Ecdysozoa</taxon>
        <taxon>Nematoda</taxon>
        <taxon>Chromadorea</taxon>
        <taxon>Rhabditida</taxon>
        <taxon>Tylenchina</taxon>
        <taxon>Panagrolaimomorpha</taxon>
        <taxon>Panagrolaimoidea</taxon>
        <taxon>Panagrolaimidae</taxon>
        <taxon>Panagrolaimus</taxon>
    </lineage>
</organism>
<dbReference type="Gene3D" id="3.40.50.410">
    <property type="entry name" value="von Willebrand factor, type A domain"/>
    <property type="match status" value="1"/>
</dbReference>
<proteinExistence type="predicted"/>
<dbReference type="Proteomes" id="UP000887578">
    <property type="component" value="Unplaced"/>
</dbReference>
<evidence type="ECO:0000313" key="1">
    <source>
        <dbReference type="Proteomes" id="UP000887578"/>
    </source>
</evidence>
<evidence type="ECO:0000313" key="2">
    <source>
        <dbReference type="WBParaSite" id="PDA_v2.g13603.t1"/>
    </source>
</evidence>
<keyword evidence="1" id="KW-1185">Reference proteome</keyword>
<accession>A0A914PDR0</accession>
<dbReference type="WBParaSite" id="PDA_v2.g13603.t1">
    <property type="protein sequence ID" value="PDA_v2.g13603.t1"/>
    <property type="gene ID" value="PDA_v2.g13603"/>
</dbReference>
<name>A0A914PDR0_9BILA</name>
<sequence>MNQINHLERVRYGAYYEGNGNMTYKWNDTNTQAGLLQAIDDTKQTSIPTSLAGAMRVLSNNAPQNRTIPDSTIIFVTDTTNSIEIQQAVNLYNSLLKGRGVRLTFILAGNKTNANALSGFDDTIIFNWQNMYLSQPDGWDLSTALRCTPQTFPPPTMGSYIPCQSWISFGIDDSNVLDPNSFIKQLNFISSAIGNINHPERIAAIGGYSQPVPWNSGLFLQQIQSAVTRVQQNGPYMLRNQFALILTNLQDTPLNNIPVGALIFISDTSDSALAGADQLFNQLTNVKITFVLLGNNRYVPTTTR</sequence>
<dbReference type="InterPro" id="IPR036465">
    <property type="entry name" value="vWFA_dom_sf"/>
</dbReference>
<dbReference type="AlphaFoldDB" id="A0A914PDR0"/>
<reference evidence="2" key="1">
    <citation type="submission" date="2022-11" db="UniProtKB">
        <authorList>
            <consortium name="WormBaseParasite"/>
        </authorList>
    </citation>
    <scope>IDENTIFICATION</scope>
</reference>
<protein>
    <submittedName>
        <fullName evidence="2">VWFA domain-containing protein</fullName>
    </submittedName>
</protein>
<dbReference type="SUPFAM" id="SSF53300">
    <property type="entry name" value="vWA-like"/>
    <property type="match status" value="1"/>
</dbReference>